<gene>
    <name evidence="1" type="ORF">LCGC14_3117560</name>
</gene>
<name>A0A0F8YAP5_9ZZZZ</name>
<protein>
    <recommendedName>
        <fullName evidence="2">Enolase C-terminal domain-containing protein</fullName>
    </recommendedName>
</protein>
<comment type="caution">
    <text evidence="1">The sequence shown here is derived from an EMBL/GenBank/DDBJ whole genome shotgun (WGS) entry which is preliminary data.</text>
</comment>
<accession>A0A0F8YAP5</accession>
<sequence length="88" mass="9501">MKFIKYSDTGEPEEADIEVGDLGIRIAADESAHTAEDVKTRIQMGYGAIALKAAAKTLSMTMKMAKVAHENNIPCFLADLTCTPILVD</sequence>
<proteinExistence type="predicted"/>
<evidence type="ECO:0000313" key="1">
    <source>
        <dbReference type="EMBL" id="KKK51179.1"/>
    </source>
</evidence>
<organism evidence="1">
    <name type="scientific">marine sediment metagenome</name>
    <dbReference type="NCBI Taxonomy" id="412755"/>
    <lineage>
        <taxon>unclassified sequences</taxon>
        <taxon>metagenomes</taxon>
        <taxon>ecological metagenomes</taxon>
    </lineage>
</organism>
<dbReference type="AlphaFoldDB" id="A0A0F8YAP5"/>
<dbReference type="Gene3D" id="3.20.20.120">
    <property type="entry name" value="Enolase-like C-terminal domain"/>
    <property type="match status" value="1"/>
</dbReference>
<dbReference type="EMBL" id="LAZR01067641">
    <property type="protein sequence ID" value="KKK51179.1"/>
    <property type="molecule type" value="Genomic_DNA"/>
</dbReference>
<evidence type="ECO:0008006" key="2">
    <source>
        <dbReference type="Google" id="ProtNLM"/>
    </source>
</evidence>
<dbReference type="InterPro" id="IPR036849">
    <property type="entry name" value="Enolase-like_C_sf"/>
</dbReference>
<reference evidence="1" key="1">
    <citation type="journal article" date="2015" name="Nature">
        <title>Complex archaea that bridge the gap between prokaryotes and eukaryotes.</title>
        <authorList>
            <person name="Spang A."/>
            <person name="Saw J.H."/>
            <person name="Jorgensen S.L."/>
            <person name="Zaremba-Niedzwiedzka K."/>
            <person name="Martijn J."/>
            <person name="Lind A.E."/>
            <person name="van Eijk R."/>
            <person name="Schleper C."/>
            <person name="Guy L."/>
            <person name="Ettema T.J."/>
        </authorList>
    </citation>
    <scope>NUCLEOTIDE SEQUENCE</scope>
</reference>
<dbReference type="SUPFAM" id="SSF51604">
    <property type="entry name" value="Enolase C-terminal domain-like"/>
    <property type="match status" value="1"/>
</dbReference>